<dbReference type="InterPro" id="IPR018022">
    <property type="entry name" value="IPT"/>
</dbReference>
<evidence type="ECO:0000256" key="9">
    <source>
        <dbReference type="ARBA" id="ARBA00049563"/>
    </source>
</evidence>
<keyword evidence="6" id="KW-0547">Nucleotide-binding</keyword>
<accession>A0A4Q9L194</accession>
<evidence type="ECO:0000256" key="2">
    <source>
        <dbReference type="ARBA" id="ARBA00005842"/>
    </source>
</evidence>
<dbReference type="InterPro" id="IPR039657">
    <property type="entry name" value="Dimethylallyltransferase"/>
</dbReference>
<dbReference type="GO" id="GO:0006400">
    <property type="term" value="P:tRNA modification"/>
    <property type="evidence" value="ECO:0007669"/>
    <property type="project" value="TreeGrafter"/>
</dbReference>
<dbReference type="PANTHER" id="PTHR11088">
    <property type="entry name" value="TRNA DIMETHYLALLYLTRANSFERASE"/>
    <property type="match status" value="1"/>
</dbReference>
<evidence type="ECO:0000256" key="7">
    <source>
        <dbReference type="ARBA" id="ARBA00022840"/>
    </source>
</evidence>
<dbReference type="GO" id="GO:0005524">
    <property type="term" value="F:ATP binding"/>
    <property type="evidence" value="ECO:0007669"/>
    <property type="project" value="UniProtKB-KW"/>
</dbReference>
<dbReference type="EMBL" id="PITJ01000799">
    <property type="protein sequence ID" value="TBU01127.1"/>
    <property type="molecule type" value="Genomic_DNA"/>
</dbReference>
<reference evidence="10 11" key="1">
    <citation type="submission" date="2017-12" db="EMBL/GenBank/DDBJ databases">
        <authorList>
            <person name="Pombert J.-F."/>
            <person name="Haag K.L."/>
            <person name="Ebert D."/>
        </authorList>
    </citation>
    <scope>NUCLEOTIDE SEQUENCE [LARGE SCALE GENOMIC DNA]</scope>
    <source>
        <strain evidence="10">FI-OER-3-3</strain>
    </source>
</reference>
<name>A0A4Q9L194_9MICR</name>
<dbReference type="SUPFAM" id="SSF52540">
    <property type="entry name" value="P-loop containing nucleoside triphosphate hydrolases"/>
    <property type="match status" value="1"/>
</dbReference>
<dbReference type="GO" id="GO:0052381">
    <property type="term" value="F:tRNA dimethylallyltransferase activity"/>
    <property type="evidence" value="ECO:0007669"/>
    <property type="project" value="UniProtKB-EC"/>
</dbReference>
<evidence type="ECO:0000256" key="6">
    <source>
        <dbReference type="ARBA" id="ARBA00022741"/>
    </source>
</evidence>
<dbReference type="Gene3D" id="3.40.50.300">
    <property type="entry name" value="P-loop containing nucleotide triphosphate hydrolases"/>
    <property type="match status" value="1"/>
</dbReference>
<dbReference type="HAMAP" id="MF_00185">
    <property type="entry name" value="IPP_trans"/>
    <property type="match status" value="1"/>
</dbReference>
<evidence type="ECO:0000256" key="8">
    <source>
        <dbReference type="ARBA" id="ARBA00022842"/>
    </source>
</evidence>
<keyword evidence="4 10" id="KW-0808">Transferase</keyword>
<comment type="cofactor">
    <cofactor evidence="1">
        <name>Mg(2+)</name>
        <dbReference type="ChEBI" id="CHEBI:18420"/>
    </cofactor>
</comment>
<organism evidence="10 11">
    <name type="scientific">Hamiltosporidium tvaerminnensis</name>
    <dbReference type="NCBI Taxonomy" id="1176355"/>
    <lineage>
        <taxon>Eukaryota</taxon>
        <taxon>Fungi</taxon>
        <taxon>Fungi incertae sedis</taxon>
        <taxon>Microsporidia</taxon>
        <taxon>Dubosqiidae</taxon>
        <taxon>Hamiltosporidium</taxon>
    </lineage>
</organism>
<evidence type="ECO:0000256" key="1">
    <source>
        <dbReference type="ARBA" id="ARBA00001946"/>
    </source>
</evidence>
<dbReference type="PANTHER" id="PTHR11088:SF60">
    <property type="entry name" value="TRNA DIMETHYLALLYLTRANSFERASE"/>
    <property type="match status" value="1"/>
</dbReference>
<keyword evidence="5" id="KW-0819">tRNA processing</keyword>
<dbReference type="InterPro" id="IPR027417">
    <property type="entry name" value="P-loop_NTPase"/>
</dbReference>
<dbReference type="EC" id="2.5.1.75" evidence="3"/>
<dbReference type="Pfam" id="PF01715">
    <property type="entry name" value="IPPT"/>
    <property type="match status" value="1"/>
</dbReference>
<dbReference type="AlphaFoldDB" id="A0A4Q9L194"/>
<proteinExistence type="inferred from homology"/>
<dbReference type="Gene3D" id="1.10.287.890">
    <property type="entry name" value="Crystal structure of tRNA isopentenylpyrophosphate transferase (bh2366) domain"/>
    <property type="match status" value="1"/>
</dbReference>
<evidence type="ECO:0000313" key="11">
    <source>
        <dbReference type="Proteomes" id="UP000292362"/>
    </source>
</evidence>
<evidence type="ECO:0000256" key="4">
    <source>
        <dbReference type="ARBA" id="ARBA00022679"/>
    </source>
</evidence>
<evidence type="ECO:0000313" key="10">
    <source>
        <dbReference type="EMBL" id="TBU01127.1"/>
    </source>
</evidence>
<gene>
    <name evidence="10" type="ORF">CWI37_0799p0030</name>
</gene>
<evidence type="ECO:0000256" key="5">
    <source>
        <dbReference type="ARBA" id="ARBA00022694"/>
    </source>
</evidence>
<evidence type="ECO:0000256" key="3">
    <source>
        <dbReference type="ARBA" id="ARBA00012665"/>
    </source>
</evidence>
<keyword evidence="8" id="KW-0460">Magnesium</keyword>
<comment type="caution">
    <text evidence="10">The sequence shown here is derived from an EMBL/GenBank/DDBJ whole genome shotgun (WGS) entry which is preliminary data.</text>
</comment>
<comment type="catalytic activity">
    <reaction evidence="9">
        <text>adenosine(37) in tRNA + dimethylallyl diphosphate = N(6)-dimethylallyladenosine(37) in tRNA + diphosphate</text>
        <dbReference type="Rhea" id="RHEA:26482"/>
        <dbReference type="Rhea" id="RHEA-COMP:10162"/>
        <dbReference type="Rhea" id="RHEA-COMP:10375"/>
        <dbReference type="ChEBI" id="CHEBI:33019"/>
        <dbReference type="ChEBI" id="CHEBI:57623"/>
        <dbReference type="ChEBI" id="CHEBI:74411"/>
        <dbReference type="ChEBI" id="CHEBI:74415"/>
        <dbReference type="EC" id="2.5.1.75"/>
    </reaction>
</comment>
<comment type="similarity">
    <text evidence="2">Belongs to the IPP transferase family.</text>
</comment>
<sequence>MFIIAGCTGIGKTEIANLLSKKYSLLLISCDSIQIYKDMNIGSNKGTSNTNHSLIDISCWKERFNLYKFEQKLLEILNENKDNKIPCIVGGTGLYLINIQSEYKIEYVNNKRYTNTMESKDISNRYINTMDSNDISNRYINTMESNDINNNRSINTMESNDISKSKYIDNKNNEYINDKESKDISNNNYISNEFNYLGNKIIKCNFKFFLTTKREILYRKVDKRCEEMILNGFLYEIITLYFEGLNDNYISGRSIGYRDGLDFINKLYQRIKEHSFDKSEIFQDLGYFVENFKEFLEIFKRKTRNYIARQECWYKNRGYIWIDCSKYNAYDIISKCIEYLTDKNLNFNEIDCFLKDIHKNSIEVNKNSFKLLKRYNSNNECFNNNFNFDKFIKDLIEKLINFNK</sequence>
<dbReference type="Proteomes" id="UP000292362">
    <property type="component" value="Unassembled WGS sequence"/>
</dbReference>
<keyword evidence="7" id="KW-0067">ATP-binding</keyword>
<protein>
    <recommendedName>
        <fullName evidence="3">tRNA dimethylallyltransferase</fullName>
        <ecNumber evidence="3">2.5.1.75</ecNumber>
    </recommendedName>
</protein>
<dbReference type="VEuPathDB" id="MicrosporidiaDB:CWI37_0799p0030"/>